<comment type="function">
    <text evidence="23">Zinc phosphodiesterase, which displays mitochondrial tRNA 3'-processing endonuclease activity. Involved in tRNA maturation, by removing a 3'-trailer from precursor tRNA. Associates with mitochondrial DNA complexes at the nucleoids to initiate RNA processing and ribosome assembly.</text>
</comment>
<dbReference type="KEGG" id="pmrn:116955071"/>
<evidence type="ECO:0000256" key="20">
    <source>
        <dbReference type="ARBA" id="ARBA00030729"/>
    </source>
</evidence>
<dbReference type="Pfam" id="PF13691">
    <property type="entry name" value="Lactamase_B_4"/>
    <property type="match status" value="1"/>
</dbReference>
<dbReference type="RefSeq" id="XP_032831916.1">
    <property type="nucleotide sequence ID" value="XM_032976025.1"/>
</dbReference>
<comment type="cofactor">
    <cofactor evidence="2">
        <name>Zn(2+)</name>
        <dbReference type="ChEBI" id="CHEBI:29105"/>
    </cofactor>
</comment>
<evidence type="ECO:0000256" key="25">
    <source>
        <dbReference type="SAM" id="MobiDB-lite"/>
    </source>
</evidence>
<dbReference type="Proteomes" id="UP001318040">
    <property type="component" value="Chromosome 58"/>
</dbReference>
<evidence type="ECO:0000256" key="14">
    <source>
        <dbReference type="ARBA" id="ARBA00022833"/>
    </source>
</evidence>
<proteinExistence type="inferred from homology"/>
<evidence type="ECO:0000256" key="10">
    <source>
        <dbReference type="ARBA" id="ARBA00022722"/>
    </source>
</evidence>
<evidence type="ECO:0000256" key="2">
    <source>
        <dbReference type="ARBA" id="ARBA00001947"/>
    </source>
</evidence>
<dbReference type="InterPro" id="IPR047151">
    <property type="entry name" value="RNZ2-like"/>
</dbReference>
<organism evidence="27 28">
    <name type="scientific">Petromyzon marinus</name>
    <name type="common">Sea lamprey</name>
    <dbReference type="NCBI Taxonomy" id="7757"/>
    <lineage>
        <taxon>Eukaryota</taxon>
        <taxon>Metazoa</taxon>
        <taxon>Chordata</taxon>
        <taxon>Craniata</taxon>
        <taxon>Vertebrata</taxon>
        <taxon>Cyclostomata</taxon>
        <taxon>Hyperoartia</taxon>
        <taxon>Petromyzontiformes</taxon>
        <taxon>Petromyzontidae</taxon>
        <taxon>Petromyzon</taxon>
    </lineage>
</organism>
<evidence type="ECO:0000313" key="28">
    <source>
        <dbReference type="RefSeq" id="XP_032831916.1"/>
    </source>
</evidence>
<evidence type="ECO:0000259" key="26">
    <source>
        <dbReference type="Pfam" id="PF13691"/>
    </source>
</evidence>
<evidence type="ECO:0000256" key="8">
    <source>
        <dbReference type="ARBA" id="ARBA00022553"/>
    </source>
</evidence>
<dbReference type="GO" id="GO:0042645">
    <property type="term" value="C:mitochondrial nucleoid"/>
    <property type="evidence" value="ECO:0007669"/>
    <property type="project" value="UniProtKB-SubCell"/>
</dbReference>
<keyword evidence="16" id="KW-0496">Mitochondrion</keyword>
<dbReference type="CTD" id="60528"/>
<comment type="subunit">
    <text evidence="24">Homodimer. Interacts with PTCD1.</text>
</comment>
<feature type="region of interest" description="Disordered" evidence="25">
    <location>
        <begin position="101"/>
        <end position="121"/>
    </location>
</feature>
<evidence type="ECO:0000256" key="6">
    <source>
        <dbReference type="ARBA" id="ARBA00012477"/>
    </source>
</evidence>
<name>A0AAJ7UAY9_PETMA</name>
<dbReference type="GO" id="GO:1990180">
    <property type="term" value="P:mitochondrial tRNA 3'-end processing"/>
    <property type="evidence" value="ECO:0007669"/>
    <property type="project" value="TreeGrafter"/>
</dbReference>
<evidence type="ECO:0000256" key="22">
    <source>
        <dbReference type="ARBA" id="ARBA00032616"/>
    </source>
</evidence>
<evidence type="ECO:0000256" key="5">
    <source>
        <dbReference type="ARBA" id="ARBA00007823"/>
    </source>
</evidence>
<feature type="compositionally biased region" description="Low complexity" evidence="25">
    <location>
        <begin position="109"/>
        <end position="121"/>
    </location>
</feature>
<keyword evidence="9" id="KW-0819">tRNA processing</keyword>
<keyword evidence="13" id="KW-0378">Hydrolase</keyword>
<feature type="compositionally biased region" description="Low complexity" evidence="25">
    <location>
        <begin position="863"/>
        <end position="899"/>
    </location>
</feature>
<feature type="compositionally biased region" description="Low complexity" evidence="25">
    <location>
        <begin position="955"/>
        <end position="964"/>
    </location>
</feature>
<reference evidence="28" key="1">
    <citation type="submission" date="2025-08" db="UniProtKB">
        <authorList>
            <consortium name="RefSeq"/>
        </authorList>
    </citation>
    <scope>IDENTIFICATION</scope>
    <source>
        <tissue evidence="28">Sperm</tissue>
    </source>
</reference>
<evidence type="ECO:0000256" key="19">
    <source>
        <dbReference type="ARBA" id="ARBA00030689"/>
    </source>
</evidence>
<evidence type="ECO:0000256" key="16">
    <source>
        <dbReference type="ARBA" id="ARBA00023128"/>
    </source>
</evidence>
<feature type="compositionally biased region" description="Basic and acidic residues" evidence="25">
    <location>
        <begin position="944"/>
        <end position="953"/>
    </location>
</feature>
<dbReference type="FunFam" id="3.60.15.10:FF:000014">
    <property type="entry name" value="Zinc phosphodiesterase ELAC protein 2"/>
    <property type="match status" value="1"/>
</dbReference>
<dbReference type="InterPro" id="IPR036866">
    <property type="entry name" value="RibonucZ/Hydroxyglut_hydro"/>
</dbReference>
<sequence>MAKRDPWAPQPESAVRHVRVCVCLCVTQRALYLLPPLSTFTKHSSLIITLTVWKPRNAATLSSAAAQILMNSPLVAARALGASGRAVRSLRCLKSLRRLSSGTRRDAQPRSAAASWASSRPANKFPRAAAAEMNAGPAWTQGPQPTLKHLKSRDKRRTAGAVYALTHTPSWVFLQVVNSGQRGSGPALFLFSDFNRYLFNCGEGVQRVMMEHKLKMSRLDKIFFTRMSWNNVGGLSGMILTMKDINIPECSLFGPPQLERYLEGVNVFAANIHDLKLVVEPCTEMESVDETMAVQQIPILGDNSKADNPSLTVAYLCKLHERKGSFLLTNAKALGLPIGTKDLGPMVTDFKNGKSVVFNGREIRPEEVLTPSDPGPMFLVIECPDASFVSPVTSNAALHRYQAGGDRRMLSLVVHMAPDHVVCHPLYQDWMQRFGGSTEHLLLNERTGSLHHLRSLQIQTQLHLVHPRIFPTLHGPGHSPTSSEKRPDFKLPLVMGECLLKYQLRPNVTWQRNLLPVLDEDQCRQEAMECAEFAARVGEIEREAGSDAAAEGASRWPEVVFLGTGSAMPMKTRNVSATFLRMSAERAVMLDCGEGTLGQLTRHFGEGVDAPLCALRAVFVSHMHADHHTGLINLLLHRERALSALGRPWKPLIVIGPPKIMNWLNIYHEHCQAVLHLLTFIPSQTFLKISQDSEDLPESVHDLYKELDISHFETCYVHHCFNAFGCALTHASGWKVVFSGDTMPCDALISMGKGATLLIHEATLEDGLEEEALEKTHSTTSQAIDVGIRMGAEFTLLNHFSQRYAKIPLIQDLTARVGVTFDHMQVRFSDFSILPKLIPPLKALFAEDIEEMEERKDKRCIRQQHQQQHQQQQQDHQQQKQQQQQQKQRNQQQQNLSQGEQKKRQQQQQQNLSLGEQKKRQQQQQQQNLSLGEQQQQQNLSLGEQKKRDDASDKPAAAAAALPAVETPSEFSEQSSTKRSAPTRGEASDSEDGGKRARLAKGGGGGGEAAPALS</sequence>
<keyword evidence="10" id="KW-0540">Nuclease</keyword>
<comment type="similarity">
    <text evidence="5">Belongs to the RNase Z family.</text>
</comment>
<evidence type="ECO:0000256" key="23">
    <source>
        <dbReference type="ARBA" id="ARBA00046098"/>
    </source>
</evidence>
<protein>
    <recommendedName>
        <fullName evidence="7">Zinc phosphodiesterase ELAC protein 2</fullName>
        <ecNumber evidence="6">3.1.26.11</ecNumber>
    </recommendedName>
    <alternativeName>
        <fullName evidence="22">ElaC homolog protein 2</fullName>
    </alternativeName>
    <alternativeName>
        <fullName evidence="20">Ribonuclease Z 2</fullName>
    </alternativeName>
    <alternativeName>
        <fullName evidence="21">tRNA 3 endonuclease 2</fullName>
    </alternativeName>
    <alternativeName>
        <fullName evidence="19">tRNase Z 2</fullName>
    </alternativeName>
</protein>
<dbReference type="InterPro" id="IPR027794">
    <property type="entry name" value="tRNase_Z_dom"/>
</dbReference>
<evidence type="ECO:0000256" key="1">
    <source>
        <dbReference type="ARBA" id="ARBA00000402"/>
    </source>
</evidence>
<dbReference type="GO" id="GO:0046872">
    <property type="term" value="F:metal ion binding"/>
    <property type="evidence" value="ECO:0007669"/>
    <property type="project" value="UniProtKB-KW"/>
</dbReference>
<keyword evidence="14" id="KW-0862">Zinc</keyword>
<evidence type="ECO:0000256" key="15">
    <source>
        <dbReference type="ARBA" id="ARBA00022946"/>
    </source>
</evidence>
<keyword evidence="17" id="KW-0539">Nucleus</keyword>
<keyword evidence="27" id="KW-1185">Reference proteome</keyword>
<keyword evidence="12" id="KW-0255">Endonuclease</keyword>
<dbReference type="PANTHER" id="PTHR12553:SF49">
    <property type="entry name" value="ZINC PHOSPHODIESTERASE ELAC PROTEIN 2"/>
    <property type="match status" value="1"/>
</dbReference>
<feature type="domain" description="tRNase Z endonuclease" evidence="26">
    <location>
        <begin position="184"/>
        <end position="234"/>
    </location>
</feature>
<feature type="region of interest" description="Disordered" evidence="25">
    <location>
        <begin position="856"/>
        <end position="1014"/>
    </location>
</feature>
<feature type="compositionally biased region" description="Low complexity" evidence="25">
    <location>
        <begin position="906"/>
        <end position="915"/>
    </location>
</feature>
<evidence type="ECO:0000256" key="17">
    <source>
        <dbReference type="ARBA" id="ARBA00023242"/>
    </source>
</evidence>
<keyword evidence="8" id="KW-0597">Phosphoprotein</keyword>
<evidence type="ECO:0000256" key="12">
    <source>
        <dbReference type="ARBA" id="ARBA00022759"/>
    </source>
</evidence>
<evidence type="ECO:0000313" key="27">
    <source>
        <dbReference type="Proteomes" id="UP001318040"/>
    </source>
</evidence>
<dbReference type="CDD" id="cd07718">
    <property type="entry name" value="RNaseZ_ELAC1_ELAC2-C-term-like_MBL-fold"/>
    <property type="match status" value="1"/>
</dbReference>
<dbReference type="Pfam" id="PF23023">
    <property type="entry name" value="Anti-Pycsar_Apyc1"/>
    <property type="match status" value="1"/>
</dbReference>
<dbReference type="SUPFAM" id="SSF56281">
    <property type="entry name" value="Metallo-hydrolase/oxidoreductase"/>
    <property type="match status" value="2"/>
</dbReference>
<evidence type="ECO:0000256" key="18">
    <source>
        <dbReference type="ARBA" id="ARBA00023271"/>
    </source>
</evidence>
<dbReference type="GO" id="GO:0042781">
    <property type="term" value="F:3'-tRNA processing endoribonuclease activity"/>
    <property type="evidence" value="ECO:0007669"/>
    <property type="project" value="UniProtKB-EC"/>
</dbReference>
<dbReference type="PANTHER" id="PTHR12553">
    <property type="entry name" value="ZINC PHOSPHODIESTERASE ELAC PROTEIN 2"/>
    <property type="match status" value="1"/>
</dbReference>
<gene>
    <name evidence="28" type="primary">ELAC2</name>
</gene>
<comment type="subcellular location">
    <subcellularLocation>
        <location evidence="4">Mitochondrion matrix</location>
        <location evidence="4">Mitochondrion nucleoid</location>
    </subcellularLocation>
    <subcellularLocation>
        <location evidence="3">Nucleus</location>
    </subcellularLocation>
</comment>
<evidence type="ECO:0000256" key="11">
    <source>
        <dbReference type="ARBA" id="ARBA00022723"/>
    </source>
</evidence>
<dbReference type="Gene3D" id="3.60.15.10">
    <property type="entry name" value="Ribonuclease Z/Hydroxyacylglutathione hydrolase-like"/>
    <property type="match status" value="2"/>
</dbReference>
<keyword evidence="11" id="KW-0479">Metal-binding</keyword>
<evidence type="ECO:0000256" key="3">
    <source>
        <dbReference type="ARBA" id="ARBA00004123"/>
    </source>
</evidence>
<feature type="compositionally biased region" description="Low complexity" evidence="25">
    <location>
        <begin position="922"/>
        <end position="943"/>
    </location>
</feature>
<keyword evidence="18" id="KW-1135">Mitochondrion nucleoid</keyword>
<evidence type="ECO:0000256" key="9">
    <source>
        <dbReference type="ARBA" id="ARBA00022694"/>
    </source>
</evidence>
<dbReference type="GO" id="GO:0005634">
    <property type="term" value="C:nucleus"/>
    <property type="evidence" value="ECO:0007669"/>
    <property type="project" value="UniProtKB-SubCell"/>
</dbReference>
<accession>A0AAJ7UAY9</accession>
<keyword evidence="15" id="KW-0809">Transit peptide</keyword>
<comment type="catalytic activity">
    <reaction evidence="1">
        <text>Endonucleolytic cleavage of RNA, removing extra 3' nucleotides from tRNA precursor, generating 3' termini of tRNAs. A 3'-hydroxy group is left at the tRNA terminus and a 5'-phosphoryl group is left at the trailer molecule.</text>
        <dbReference type="EC" id="3.1.26.11"/>
    </reaction>
</comment>
<evidence type="ECO:0000256" key="7">
    <source>
        <dbReference type="ARBA" id="ARBA00013357"/>
    </source>
</evidence>
<dbReference type="AlphaFoldDB" id="A0AAJ7UAY9"/>
<evidence type="ECO:0000256" key="4">
    <source>
        <dbReference type="ARBA" id="ARBA00004436"/>
    </source>
</evidence>
<feature type="compositionally biased region" description="Polar residues" evidence="25">
    <location>
        <begin position="969"/>
        <end position="980"/>
    </location>
</feature>
<evidence type="ECO:0000256" key="21">
    <source>
        <dbReference type="ARBA" id="ARBA00032104"/>
    </source>
</evidence>
<dbReference type="EC" id="3.1.26.11" evidence="6"/>
<evidence type="ECO:0000256" key="13">
    <source>
        <dbReference type="ARBA" id="ARBA00022801"/>
    </source>
</evidence>
<evidence type="ECO:0000256" key="24">
    <source>
        <dbReference type="ARBA" id="ARBA00047136"/>
    </source>
</evidence>